<evidence type="ECO:0000313" key="3">
    <source>
        <dbReference type="Proteomes" id="UP000693946"/>
    </source>
</evidence>
<organism evidence="2 3">
    <name type="scientific">Solea senegalensis</name>
    <name type="common">Senegalese sole</name>
    <dbReference type="NCBI Taxonomy" id="28829"/>
    <lineage>
        <taxon>Eukaryota</taxon>
        <taxon>Metazoa</taxon>
        <taxon>Chordata</taxon>
        <taxon>Craniata</taxon>
        <taxon>Vertebrata</taxon>
        <taxon>Euteleostomi</taxon>
        <taxon>Actinopterygii</taxon>
        <taxon>Neopterygii</taxon>
        <taxon>Teleostei</taxon>
        <taxon>Neoteleostei</taxon>
        <taxon>Acanthomorphata</taxon>
        <taxon>Carangaria</taxon>
        <taxon>Pleuronectiformes</taxon>
        <taxon>Pleuronectoidei</taxon>
        <taxon>Soleidae</taxon>
        <taxon>Solea</taxon>
    </lineage>
</organism>
<accession>A0AAV6SMQ8</accession>
<reference evidence="2 3" key="1">
    <citation type="journal article" date="2021" name="Sci. Rep.">
        <title>Chromosome anchoring in Senegalese sole (Solea senegalensis) reveals sex-associated markers and genome rearrangements in flatfish.</title>
        <authorList>
            <person name="Guerrero-Cozar I."/>
            <person name="Gomez-Garrido J."/>
            <person name="Berbel C."/>
            <person name="Martinez-Blanch J.F."/>
            <person name="Alioto T."/>
            <person name="Claros M.G."/>
            <person name="Gagnaire P.A."/>
            <person name="Manchado M."/>
        </authorList>
    </citation>
    <scope>NUCLEOTIDE SEQUENCE [LARGE SCALE GENOMIC DNA]</scope>
    <source>
        <strain evidence="2">Sse05_10M</strain>
    </source>
</reference>
<dbReference type="AlphaFoldDB" id="A0AAV6SMQ8"/>
<evidence type="ECO:0000313" key="2">
    <source>
        <dbReference type="EMBL" id="KAG7518374.1"/>
    </source>
</evidence>
<name>A0AAV6SMQ8_SOLSE</name>
<feature type="region of interest" description="Disordered" evidence="1">
    <location>
        <begin position="73"/>
        <end position="100"/>
    </location>
</feature>
<proteinExistence type="predicted"/>
<comment type="caution">
    <text evidence="2">The sequence shown here is derived from an EMBL/GenBank/DDBJ whole genome shotgun (WGS) entry which is preliminary data.</text>
</comment>
<evidence type="ECO:0000256" key="1">
    <source>
        <dbReference type="SAM" id="MobiDB-lite"/>
    </source>
</evidence>
<protein>
    <submittedName>
        <fullName evidence="2">Uncharacterized protein</fullName>
    </submittedName>
</protein>
<feature type="compositionally biased region" description="Polar residues" evidence="1">
    <location>
        <begin position="83"/>
        <end position="98"/>
    </location>
</feature>
<dbReference type="EMBL" id="JAGKHQ010000004">
    <property type="protein sequence ID" value="KAG7518374.1"/>
    <property type="molecule type" value="Genomic_DNA"/>
</dbReference>
<gene>
    <name evidence="2" type="ORF">JOB18_033040</name>
</gene>
<keyword evidence="3" id="KW-1185">Reference proteome</keyword>
<sequence>MKSKTKGQLYGALGVFQRHGEGMARHGNSVAEKTSRKIEIGWLHFGAEKYQQNLQMSTRFKKQRVTSDIMTAEDPGKSRHLHSTPTHISQEQDTNSSEIVGYPQTEPRHIYYEDVSESDEADTIEWNPENDLGGADIADTVIITLNYVNNEGATQGKAARTASAKLTIMSLNRTDSMAGDVDQLADQMLADQMLAHLSLKHLRHTASTSSSSVGRGCGFGNVNIGIWCTFPLSP</sequence>
<dbReference type="Proteomes" id="UP000693946">
    <property type="component" value="Linkage Group LG12"/>
</dbReference>